<dbReference type="GO" id="GO:0005654">
    <property type="term" value="C:nucleoplasm"/>
    <property type="evidence" value="ECO:0007669"/>
    <property type="project" value="TreeGrafter"/>
</dbReference>
<evidence type="ECO:0000256" key="1">
    <source>
        <dbReference type="SAM" id="MobiDB-lite"/>
    </source>
</evidence>
<dbReference type="PANTHER" id="PTHR11106:SF93">
    <property type="entry name" value="ADP-RIBOSE GLYCOHYDROLASE MACROD1"/>
    <property type="match status" value="1"/>
</dbReference>
<accession>D2H4U5</accession>
<protein>
    <recommendedName>
        <fullName evidence="3">Macro domain-containing protein</fullName>
    </recommendedName>
</protein>
<reference evidence="2" key="1">
    <citation type="journal article" date="2009" name="Nature">
        <title>The sequence and de novo assembly of the giant panda genome.</title>
        <authorList>
            <person name="Li R."/>
            <person name="Fan W."/>
            <person name="Tian G."/>
            <person name="Zhu H."/>
            <person name="He L."/>
            <person name="Cai J."/>
            <person name="Huang Q."/>
            <person name="Li J."/>
            <person name="Wang J."/>
        </authorList>
    </citation>
    <scope>NUCLEOTIDE SEQUENCE</scope>
</reference>
<dbReference type="InParanoid" id="D2H4U5"/>
<dbReference type="InterPro" id="IPR043472">
    <property type="entry name" value="Macro_dom-like"/>
</dbReference>
<dbReference type="AlphaFoldDB" id="D2H4U5"/>
<feature type="compositionally biased region" description="Polar residues" evidence="1">
    <location>
        <begin position="426"/>
        <end position="436"/>
    </location>
</feature>
<dbReference type="GO" id="GO:0042278">
    <property type="term" value="P:purine nucleoside metabolic process"/>
    <property type="evidence" value="ECO:0007669"/>
    <property type="project" value="TreeGrafter"/>
</dbReference>
<evidence type="ECO:0008006" key="3">
    <source>
        <dbReference type="Google" id="ProtNLM"/>
    </source>
</evidence>
<gene>
    <name evidence="2" type="ORF">PANDA_004860</name>
</gene>
<feature type="region of interest" description="Disordered" evidence="1">
    <location>
        <begin position="154"/>
        <end position="174"/>
    </location>
</feature>
<dbReference type="PANTHER" id="PTHR11106">
    <property type="entry name" value="GANGLIOSIDE INDUCED DIFFERENTIATION ASSOCIATED PROTEIN 2-RELATED"/>
    <property type="match status" value="1"/>
</dbReference>
<dbReference type="GO" id="GO:0140291">
    <property type="term" value="P:peptidyl-glutamate ADP-deribosylation"/>
    <property type="evidence" value="ECO:0007669"/>
    <property type="project" value="TreeGrafter"/>
</dbReference>
<dbReference type="GO" id="GO:0140293">
    <property type="term" value="F:ADP-ribosylglutamate hydrolase activity"/>
    <property type="evidence" value="ECO:0007669"/>
    <property type="project" value="TreeGrafter"/>
</dbReference>
<dbReference type="SUPFAM" id="SSF52949">
    <property type="entry name" value="Macro domain-like"/>
    <property type="match status" value="1"/>
</dbReference>
<name>D2H4U5_AILME</name>
<proteinExistence type="predicted"/>
<sequence>MAAKVDLSTSTDWKEAKSFLKGLSDKQREEHYFCKDFIRLKKIPTWKETAKGVTTKVEEPKYKKDKQLNEKVSLFRGDITKLEVDAIVNAGGASLGWKDEALEPWLRNPSSRPVGLPCRVPVAQSVMGGGMRGSPAGTLLDELLSGQREKWSILSAPSQQESHSREDPDPAWNPREWRRQAPVIGLAHRAGFPSGSSLQTFSRYQCSGGLVTEGEEVWRQHVEATDLPQGLGPLPVLSTPSSVQPALFAGCWVEAVPSRPPRLHVLQKLTLLVAAYVWPCPSLPFRAGWIDCPSRGALHAAVPTHGRGGPRMPACSSLMTGHGQGVMVAAFMVVLLKGSPKRGAEQDAGLTAQAAHQATFSRGVLATTAGQVPSGDLKGWLARPASKGAPAREVLELVTCAVWVLAFPDTVPKWNLPEPSRAPEPRNQQGTDQEPVSGQGLPGELLRKRRRDKEQVAVWPPGADSAGSQLVIGGSKGQQSEMLLGGKAAERGPSTCWLPARQVQGGRKAVANTSVWALYTEHKGVDSKQGGQEAKGGSEKRRRSTPVCQVLCWASVTQHGGVWGPGISPERPLTLMAIKEI</sequence>
<feature type="region of interest" description="Disordered" evidence="1">
    <location>
        <begin position="413"/>
        <end position="472"/>
    </location>
</feature>
<dbReference type="EMBL" id="GL192492">
    <property type="protein sequence ID" value="EFB26257.1"/>
    <property type="molecule type" value="Genomic_DNA"/>
</dbReference>
<evidence type="ECO:0000313" key="2">
    <source>
        <dbReference type="EMBL" id="EFB26257.1"/>
    </source>
</evidence>
<dbReference type="Gene3D" id="3.40.220.10">
    <property type="entry name" value="Leucine Aminopeptidase, subunit E, domain 1"/>
    <property type="match status" value="1"/>
</dbReference>
<organism evidence="2">
    <name type="scientific">Ailuropoda melanoleuca</name>
    <name type="common">Giant panda</name>
    <dbReference type="NCBI Taxonomy" id="9646"/>
    <lineage>
        <taxon>Eukaryota</taxon>
        <taxon>Metazoa</taxon>
        <taxon>Chordata</taxon>
        <taxon>Craniata</taxon>
        <taxon>Vertebrata</taxon>
        <taxon>Euteleostomi</taxon>
        <taxon>Mammalia</taxon>
        <taxon>Eutheria</taxon>
        <taxon>Laurasiatheria</taxon>
        <taxon>Carnivora</taxon>
        <taxon>Caniformia</taxon>
        <taxon>Ursidae</taxon>
        <taxon>Ailuropoda</taxon>
    </lineage>
</organism>
<dbReference type="GO" id="GO:0006974">
    <property type="term" value="P:DNA damage response"/>
    <property type="evidence" value="ECO:0007669"/>
    <property type="project" value="TreeGrafter"/>
</dbReference>